<name>A0A1M7YZM6_9VIBR</name>
<evidence type="ECO:0008006" key="3">
    <source>
        <dbReference type="Google" id="ProtNLM"/>
    </source>
</evidence>
<evidence type="ECO:0000313" key="2">
    <source>
        <dbReference type="Proteomes" id="UP000184600"/>
    </source>
</evidence>
<dbReference type="OrthoDB" id="6368379at2"/>
<dbReference type="AlphaFoldDB" id="A0A1M7YZM6"/>
<dbReference type="STRING" id="1117707.VQ7734_03793"/>
<evidence type="ECO:0000313" key="1">
    <source>
        <dbReference type="EMBL" id="SHO58023.1"/>
    </source>
</evidence>
<accession>A0A1M7YZM6</accession>
<dbReference type="NCBIfam" id="NF047593">
    <property type="entry name" value="IS66_ISAeme5_TnpA"/>
    <property type="match status" value="1"/>
</dbReference>
<keyword evidence="2" id="KW-1185">Reference proteome</keyword>
<proteinExistence type="predicted"/>
<dbReference type="RefSeq" id="WP_073585475.1">
    <property type="nucleotide sequence ID" value="NZ_AP024897.1"/>
</dbReference>
<gene>
    <name evidence="1" type="ORF">VQ7734_03793</name>
</gene>
<protein>
    <recommendedName>
        <fullName evidence="3">Transposase</fullName>
    </recommendedName>
</protein>
<dbReference type="Proteomes" id="UP000184600">
    <property type="component" value="Unassembled WGS sequence"/>
</dbReference>
<dbReference type="EMBL" id="FRFG01000052">
    <property type="protein sequence ID" value="SHO58023.1"/>
    <property type="molecule type" value="Genomic_DNA"/>
</dbReference>
<reference evidence="2" key="1">
    <citation type="submission" date="2016-12" db="EMBL/GenBank/DDBJ databases">
        <authorList>
            <person name="Rodrigo-Torres L."/>
            <person name="Arahal R.D."/>
            <person name="Lucena T."/>
        </authorList>
    </citation>
    <scope>NUCLEOTIDE SEQUENCE [LARGE SCALE GENOMIC DNA]</scope>
</reference>
<organism evidence="1 2">
    <name type="scientific">Vibrio quintilis</name>
    <dbReference type="NCBI Taxonomy" id="1117707"/>
    <lineage>
        <taxon>Bacteria</taxon>
        <taxon>Pseudomonadati</taxon>
        <taxon>Pseudomonadota</taxon>
        <taxon>Gammaproteobacteria</taxon>
        <taxon>Vibrionales</taxon>
        <taxon>Vibrionaceae</taxon>
        <taxon>Vibrio</taxon>
    </lineage>
</organism>
<sequence length="105" mass="11786">MASLNPHIWLKHIESWKQSGMTQAQYCREHHLSAKAFYYWKTKAQRHEKAPEQNTPTVTAGFAVARIEQTMPTTGLSLSLPGGVTIHDIQSSNLSTVIQLLEALQ</sequence>